<evidence type="ECO:0000256" key="7">
    <source>
        <dbReference type="RuleBase" id="RU362063"/>
    </source>
</evidence>
<dbReference type="GO" id="GO:0042597">
    <property type="term" value="C:periplasmic space"/>
    <property type="evidence" value="ECO:0007669"/>
    <property type="project" value="UniProtKB-SubCell"/>
</dbReference>
<dbReference type="GO" id="GO:0044780">
    <property type="term" value="P:bacterial-type flagellum assembly"/>
    <property type="evidence" value="ECO:0007669"/>
    <property type="project" value="InterPro"/>
</dbReference>
<comment type="caution">
    <text evidence="9">The sequence shown here is derived from an EMBL/GenBank/DDBJ whole genome shotgun (WGS) entry which is preliminary data.</text>
</comment>
<comment type="function">
    <text evidence="6 7">Involved in the assembly process of the P-ring formation. It may associate with FlgF on the rod constituting a structure essential for the P-ring assembly or may act as a modulator protein for the P-ring assembly.</text>
</comment>
<dbReference type="InterPro" id="IPR013974">
    <property type="entry name" value="SAF"/>
</dbReference>
<accession>A0A839IK96</accession>
<dbReference type="Gene3D" id="3.90.1210.10">
    <property type="entry name" value="Antifreeze-like/N-acetylneuraminic acid synthase C-terminal domain"/>
    <property type="match status" value="1"/>
</dbReference>
<keyword evidence="5 7" id="KW-0574">Periplasm</keyword>
<dbReference type="PANTHER" id="PTHR36307">
    <property type="entry name" value="FLAGELLA BASAL BODY P-RING FORMATION PROTEIN FLGA"/>
    <property type="match status" value="1"/>
</dbReference>
<comment type="subcellular location">
    <subcellularLocation>
        <location evidence="1 7">Periplasm</location>
    </subcellularLocation>
</comment>
<reference evidence="9 10" key="1">
    <citation type="submission" date="2020-08" db="EMBL/GenBank/DDBJ databases">
        <title>Oceanospirillum sp. nov. isolated from marine sediment.</title>
        <authorList>
            <person name="Ji X."/>
        </authorList>
    </citation>
    <scope>NUCLEOTIDE SEQUENCE [LARGE SCALE GENOMIC DNA]</scope>
    <source>
        <strain evidence="9 10">D5</strain>
    </source>
</reference>
<keyword evidence="10" id="KW-1185">Reference proteome</keyword>
<gene>
    <name evidence="9" type="primary">flgA</name>
    <name evidence="9" type="ORF">H4O21_03155</name>
</gene>
<proteinExistence type="inferred from homology"/>
<dbReference type="SUPFAM" id="SSF51269">
    <property type="entry name" value="AFP III-like domain"/>
    <property type="match status" value="1"/>
</dbReference>
<keyword evidence="4" id="KW-0732">Signal</keyword>
<organism evidence="9 10">
    <name type="scientific">Oceanospirillum sediminis</name>
    <dbReference type="NCBI Taxonomy" id="2760088"/>
    <lineage>
        <taxon>Bacteria</taxon>
        <taxon>Pseudomonadati</taxon>
        <taxon>Pseudomonadota</taxon>
        <taxon>Gammaproteobacteria</taxon>
        <taxon>Oceanospirillales</taxon>
        <taxon>Oceanospirillaceae</taxon>
        <taxon>Oceanospirillum</taxon>
    </lineage>
</organism>
<dbReference type="InterPro" id="IPR041231">
    <property type="entry name" value="FlgA_N"/>
</dbReference>
<dbReference type="CDD" id="cd11614">
    <property type="entry name" value="SAF_CpaB_FlgA_like"/>
    <property type="match status" value="1"/>
</dbReference>
<dbReference type="Pfam" id="PF13144">
    <property type="entry name" value="ChapFlgA"/>
    <property type="match status" value="1"/>
</dbReference>
<dbReference type="Gene3D" id="2.30.30.760">
    <property type="match status" value="1"/>
</dbReference>
<evidence type="ECO:0000256" key="1">
    <source>
        <dbReference type="ARBA" id="ARBA00004418"/>
    </source>
</evidence>
<dbReference type="InterPro" id="IPR036732">
    <property type="entry name" value="AFP_Neu5c_C_sf"/>
</dbReference>
<protein>
    <recommendedName>
        <fullName evidence="3 7">Flagella basal body P-ring formation protein FlgA</fullName>
    </recommendedName>
</protein>
<evidence type="ECO:0000259" key="8">
    <source>
        <dbReference type="SMART" id="SM00858"/>
    </source>
</evidence>
<dbReference type="Pfam" id="PF17656">
    <property type="entry name" value="ChapFlgA_N"/>
    <property type="match status" value="1"/>
</dbReference>
<feature type="domain" description="SAF" evidence="8">
    <location>
        <begin position="101"/>
        <end position="163"/>
    </location>
</feature>
<name>A0A839IK96_9GAMM</name>
<evidence type="ECO:0000313" key="10">
    <source>
        <dbReference type="Proteomes" id="UP000565262"/>
    </source>
</evidence>
<keyword evidence="7" id="KW-1005">Bacterial flagellum biogenesis</keyword>
<evidence type="ECO:0000256" key="3">
    <source>
        <dbReference type="ARBA" id="ARBA00014754"/>
    </source>
</evidence>
<keyword evidence="9" id="KW-0969">Cilium</keyword>
<dbReference type="InterPro" id="IPR017585">
    <property type="entry name" value="SAF_FlgA"/>
</dbReference>
<evidence type="ECO:0000313" key="9">
    <source>
        <dbReference type="EMBL" id="MBB1485605.1"/>
    </source>
</evidence>
<dbReference type="AlphaFoldDB" id="A0A839IK96"/>
<keyword evidence="9" id="KW-0282">Flagellum</keyword>
<evidence type="ECO:0000256" key="6">
    <source>
        <dbReference type="ARBA" id="ARBA00025643"/>
    </source>
</evidence>
<dbReference type="NCBIfam" id="TIGR03170">
    <property type="entry name" value="flgA_cterm"/>
    <property type="match status" value="1"/>
</dbReference>
<dbReference type="Proteomes" id="UP000565262">
    <property type="component" value="Unassembled WGS sequence"/>
</dbReference>
<dbReference type="SMART" id="SM00858">
    <property type="entry name" value="SAF"/>
    <property type="match status" value="1"/>
</dbReference>
<dbReference type="EMBL" id="JACJFM010000003">
    <property type="protein sequence ID" value="MBB1485605.1"/>
    <property type="molecule type" value="Genomic_DNA"/>
</dbReference>
<dbReference type="RefSeq" id="WP_182807396.1">
    <property type="nucleotide sequence ID" value="NZ_JACJFM010000003.1"/>
</dbReference>
<dbReference type="PANTHER" id="PTHR36307:SF1">
    <property type="entry name" value="FLAGELLA BASAL BODY P-RING FORMATION PROTEIN FLGA"/>
    <property type="match status" value="1"/>
</dbReference>
<keyword evidence="9" id="KW-0966">Cell projection</keyword>
<dbReference type="InterPro" id="IPR039246">
    <property type="entry name" value="Flagellar_FlgA"/>
</dbReference>
<sequence length="226" mass="24869">MSAFVLVVLASVSYAKETESHEELSRQIHEFLETELKQSGAERYDIAIGRIDPRLKLAQCQQPVQVSFLGKKRLSGKVNVRLDCNAPTWSIFVPSEIKLTERIVVSTVSLPRGTRIQASQVRLQVTETSSLHYTYFKDLAQVVGTTTTRPVQSGDVIFTNMIKASNAVHKGDNVVIRAVAGSLAVRMQGTALQDGTIGKQIQVRNNQSQRIIRAIVTGAGHVEVPM</sequence>
<comment type="similarity">
    <text evidence="2 7">Belongs to the FlgA family.</text>
</comment>
<evidence type="ECO:0000256" key="5">
    <source>
        <dbReference type="ARBA" id="ARBA00022764"/>
    </source>
</evidence>
<evidence type="ECO:0000256" key="2">
    <source>
        <dbReference type="ARBA" id="ARBA00010474"/>
    </source>
</evidence>
<evidence type="ECO:0000256" key="4">
    <source>
        <dbReference type="ARBA" id="ARBA00022729"/>
    </source>
</evidence>